<name>A0A0A9BF27_ARUDO</name>
<proteinExistence type="predicted"/>
<evidence type="ECO:0000256" key="1">
    <source>
        <dbReference type="SAM" id="MobiDB-lite"/>
    </source>
</evidence>
<protein>
    <submittedName>
        <fullName evidence="2">Uncharacterized protein</fullName>
    </submittedName>
</protein>
<accession>A0A0A9BF27</accession>
<feature type="region of interest" description="Disordered" evidence="1">
    <location>
        <begin position="1"/>
        <end position="43"/>
    </location>
</feature>
<evidence type="ECO:0000313" key="2">
    <source>
        <dbReference type="EMBL" id="JAD60748.1"/>
    </source>
</evidence>
<organism evidence="2">
    <name type="scientific">Arundo donax</name>
    <name type="common">Giant reed</name>
    <name type="synonym">Donax arundinaceus</name>
    <dbReference type="NCBI Taxonomy" id="35708"/>
    <lineage>
        <taxon>Eukaryota</taxon>
        <taxon>Viridiplantae</taxon>
        <taxon>Streptophyta</taxon>
        <taxon>Embryophyta</taxon>
        <taxon>Tracheophyta</taxon>
        <taxon>Spermatophyta</taxon>
        <taxon>Magnoliopsida</taxon>
        <taxon>Liliopsida</taxon>
        <taxon>Poales</taxon>
        <taxon>Poaceae</taxon>
        <taxon>PACMAD clade</taxon>
        <taxon>Arundinoideae</taxon>
        <taxon>Arundineae</taxon>
        <taxon>Arundo</taxon>
    </lineage>
</organism>
<reference evidence="2" key="2">
    <citation type="journal article" date="2015" name="Data Brief">
        <title>Shoot transcriptome of the giant reed, Arundo donax.</title>
        <authorList>
            <person name="Barrero R.A."/>
            <person name="Guerrero F.D."/>
            <person name="Moolhuijzen P."/>
            <person name="Goolsby J.A."/>
            <person name="Tidwell J."/>
            <person name="Bellgard S.E."/>
            <person name="Bellgard M.I."/>
        </authorList>
    </citation>
    <scope>NUCLEOTIDE SEQUENCE</scope>
    <source>
        <tissue evidence="2">Shoot tissue taken approximately 20 cm above the soil surface</tissue>
    </source>
</reference>
<dbReference type="AlphaFoldDB" id="A0A0A9BF27"/>
<reference evidence="2" key="1">
    <citation type="submission" date="2014-09" db="EMBL/GenBank/DDBJ databases">
        <authorList>
            <person name="Magalhaes I.L.F."/>
            <person name="Oliveira U."/>
            <person name="Santos F.R."/>
            <person name="Vidigal T.H.D.A."/>
            <person name="Brescovit A.D."/>
            <person name="Santos A.J."/>
        </authorList>
    </citation>
    <scope>NUCLEOTIDE SEQUENCE</scope>
    <source>
        <tissue evidence="2">Shoot tissue taken approximately 20 cm above the soil surface</tissue>
    </source>
</reference>
<sequence length="43" mass="4730">MAQMRRSLQLRGFPCGPSTEPVQRGLLPGTAQGENDGPFERPF</sequence>
<dbReference type="EMBL" id="GBRH01237147">
    <property type="protein sequence ID" value="JAD60748.1"/>
    <property type="molecule type" value="Transcribed_RNA"/>
</dbReference>